<comment type="caution">
    <text evidence="2">The sequence shown here is derived from an EMBL/GenBank/DDBJ whole genome shotgun (WGS) entry which is preliminary data.</text>
</comment>
<gene>
    <name evidence="2" type="ORF">PF008_g33066</name>
</gene>
<evidence type="ECO:0000256" key="1">
    <source>
        <dbReference type="SAM" id="MobiDB-lite"/>
    </source>
</evidence>
<feature type="compositionally biased region" description="Low complexity" evidence="1">
    <location>
        <begin position="36"/>
        <end position="58"/>
    </location>
</feature>
<feature type="region of interest" description="Disordered" evidence="1">
    <location>
        <begin position="34"/>
        <end position="87"/>
    </location>
</feature>
<accession>A0A6G0PY24</accession>
<evidence type="ECO:0000313" key="3">
    <source>
        <dbReference type="Proteomes" id="UP000486351"/>
    </source>
</evidence>
<sequence>MDEAAMQHADSVQQMFASLAGMMHEQQQFMAQTAELQRQMAATLQQQQKQQSTSQQQQPSVADSSSPDTREYRTEGITMPKFSGTKDDDVADYLFSAKLYFESKNIKYGADSPQQR</sequence>
<organism evidence="2 3">
    <name type="scientific">Phytophthora fragariae</name>
    <dbReference type="NCBI Taxonomy" id="53985"/>
    <lineage>
        <taxon>Eukaryota</taxon>
        <taxon>Sar</taxon>
        <taxon>Stramenopiles</taxon>
        <taxon>Oomycota</taxon>
        <taxon>Peronosporomycetes</taxon>
        <taxon>Peronosporales</taxon>
        <taxon>Peronosporaceae</taxon>
        <taxon>Phytophthora</taxon>
    </lineage>
</organism>
<dbReference type="AlphaFoldDB" id="A0A6G0PY24"/>
<dbReference type="Proteomes" id="UP000486351">
    <property type="component" value="Unassembled WGS sequence"/>
</dbReference>
<evidence type="ECO:0000313" key="2">
    <source>
        <dbReference type="EMBL" id="KAE9260582.1"/>
    </source>
</evidence>
<feature type="non-terminal residue" evidence="2">
    <location>
        <position position="116"/>
    </location>
</feature>
<reference evidence="2 3" key="1">
    <citation type="submission" date="2018-09" db="EMBL/GenBank/DDBJ databases">
        <title>Genomic investigation of the strawberry pathogen Phytophthora fragariae indicates pathogenicity is determined by transcriptional variation in three key races.</title>
        <authorList>
            <person name="Adams T.M."/>
            <person name="Armitage A.D."/>
            <person name="Sobczyk M.K."/>
            <person name="Bates H.J."/>
            <person name="Dunwell J.M."/>
            <person name="Nellist C.F."/>
            <person name="Harrison R.J."/>
        </authorList>
    </citation>
    <scope>NUCLEOTIDE SEQUENCE [LARGE SCALE GENOMIC DNA]</scope>
    <source>
        <strain evidence="2 3">NOV-77</strain>
    </source>
</reference>
<dbReference type="EMBL" id="QXFY01010992">
    <property type="protein sequence ID" value="KAE9260582.1"/>
    <property type="molecule type" value="Genomic_DNA"/>
</dbReference>
<protein>
    <submittedName>
        <fullName evidence="2">Uncharacterized protein</fullName>
    </submittedName>
</protein>
<proteinExistence type="predicted"/>
<name>A0A6G0PY24_9STRA</name>